<evidence type="ECO:0000256" key="9">
    <source>
        <dbReference type="ARBA" id="ARBA00023077"/>
    </source>
</evidence>
<feature type="domain" description="TonB-dependent receptor-like beta-barrel" evidence="17">
    <location>
        <begin position="245"/>
        <end position="745"/>
    </location>
</feature>
<evidence type="ECO:0000256" key="16">
    <source>
        <dbReference type="SAM" id="SignalP"/>
    </source>
</evidence>
<feature type="chain" id="PRO_5012042249" evidence="16">
    <location>
        <begin position="24"/>
        <end position="803"/>
    </location>
</feature>
<evidence type="ECO:0000256" key="1">
    <source>
        <dbReference type="ARBA" id="ARBA00004571"/>
    </source>
</evidence>
<keyword evidence="4" id="KW-0410">Iron transport</keyword>
<evidence type="ECO:0000256" key="8">
    <source>
        <dbReference type="ARBA" id="ARBA00023065"/>
    </source>
</evidence>
<dbReference type="Gene3D" id="2.40.170.20">
    <property type="entry name" value="TonB-dependent receptor, beta-barrel domain"/>
    <property type="match status" value="1"/>
</dbReference>
<protein>
    <submittedName>
        <fullName evidence="19">TonB-dependent receptor</fullName>
    </submittedName>
</protein>
<organism evidence="19 20">
    <name type="scientific">Sphingomonas lenta</name>
    <dbReference type="NCBI Taxonomy" id="1141887"/>
    <lineage>
        <taxon>Bacteria</taxon>
        <taxon>Pseudomonadati</taxon>
        <taxon>Pseudomonadota</taxon>
        <taxon>Alphaproteobacteria</taxon>
        <taxon>Sphingomonadales</taxon>
        <taxon>Sphingomonadaceae</taxon>
        <taxon>Sphingomonas</taxon>
    </lineage>
</organism>
<dbReference type="GO" id="GO:0006826">
    <property type="term" value="P:iron ion transport"/>
    <property type="evidence" value="ECO:0007669"/>
    <property type="project" value="UniProtKB-KW"/>
</dbReference>
<evidence type="ECO:0000256" key="6">
    <source>
        <dbReference type="ARBA" id="ARBA00022729"/>
    </source>
</evidence>
<evidence type="ECO:0000259" key="17">
    <source>
        <dbReference type="Pfam" id="PF00593"/>
    </source>
</evidence>
<comment type="similarity">
    <text evidence="12 14">Belongs to the TonB-dependent receptor family.</text>
</comment>
<evidence type="ECO:0000256" key="11">
    <source>
        <dbReference type="ARBA" id="ARBA00023237"/>
    </source>
</evidence>
<comment type="caution">
    <text evidence="19">The sequence shown here is derived from an EMBL/GenBank/DDBJ whole genome shotgun (WGS) entry which is preliminary data.</text>
</comment>
<dbReference type="CDD" id="cd01347">
    <property type="entry name" value="ligand_gated_channel"/>
    <property type="match status" value="1"/>
</dbReference>
<dbReference type="EMBL" id="NSLI01000003">
    <property type="protein sequence ID" value="PAX07549.1"/>
    <property type="molecule type" value="Genomic_DNA"/>
</dbReference>
<proteinExistence type="inferred from homology"/>
<dbReference type="InterPro" id="IPR000531">
    <property type="entry name" value="Beta-barrel_TonB"/>
</dbReference>
<dbReference type="OrthoDB" id="9760333at2"/>
<evidence type="ECO:0000256" key="13">
    <source>
        <dbReference type="PROSITE-ProRule" id="PRU10144"/>
    </source>
</evidence>
<feature type="short sequence motif" description="TonB C-terminal box" evidence="13">
    <location>
        <begin position="786"/>
        <end position="803"/>
    </location>
</feature>
<dbReference type="PANTHER" id="PTHR32552">
    <property type="entry name" value="FERRICHROME IRON RECEPTOR-RELATED"/>
    <property type="match status" value="1"/>
</dbReference>
<evidence type="ECO:0000256" key="5">
    <source>
        <dbReference type="ARBA" id="ARBA00022692"/>
    </source>
</evidence>
<keyword evidence="2 12" id="KW-0813">Transport</keyword>
<reference evidence="20" key="1">
    <citation type="submission" date="2017-09" db="EMBL/GenBank/DDBJ databases">
        <authorList>
            <person name="Feng G."/>
            <person name="Zhu H."/>
        </authorList>
    </citation>
    <scope>NUCLEOTIDE SEQUENCE [LARGE SCALE GENOMIC DNA]</scope>
    <source>
        <strain evidence="20">1PNM-20</strain>
    </source>
</reference>
<keyword evidence="5 12" id="KW-0812">Transmembrane</keyword>
<evidence type="ECO:0000256" key="15">
    <source>
        <dbReference type="SAM" id="MobiDB-lite"/>
    </source>
</evidence>
<gene>
    <name evidence="19" type="ORF">CKY28_07765</name>
</gene>
<feature type="region of interest" description="Disordered" evidence="15">
    <location>
        <begin position="27"/>
        <end position="58"/>
    </location>
</feature>
<feature type="domain" description="TonB-dependent receptor plug" evidence="18">
    <location>
        <begin position="78"/>
        <end position="187"/>
    </location>
</feature>
<comment type="subcellular location">
    <subcellularLocation>
        <location evidence="1 12">Cell outer membrane</location>
        <topology evidence="1 12">Multi-pass membrane protein</topology>
    </subcellularLocation>
</comment>
<dbReference type="SUPFAM" id="SSF56935">
    <property type="entry name" value="Porins"/>
    <property type="match status" value="1"/>
</dbReference>
<dbReference type="PANTHER" id="PTHR32552:SF81">
    <property type="entry name" value="TONB-DEPENDENT OUTER MEMBRANE RECEPTOR"/>
    <property type="match status" value="1"/>
</dbReference>
<evidence type="ECO:0000256" key="7">
    <source>
        <dbReference type="ARBA" id="ARBA00023004"/>
    </source>
</evidence>
<keyword evidence="9 14" id="KW-0798">TonB box</keyword>
<evidence type="ECO:0000313" key="19">
    <source>
        <dbReference type="EMBL" id="PAX07549.1"/>
    </source>
</evidence>
<keyword evidence="3 12" id="KW-1134">Transmembrane beta strand</keyword>
<dbReference type="Pfam" id="PF00593">
    <property type="entry name" value="TonB_dep_Rec_b-barrel"/>
    <property type="match status" value="1"/>
</dbReference>
<evidence type="ECO:0000256" key="12">
    <source>
        <dbReference type="PROSITE-ProRule" id="PRU01360"/>
    </source>
</evidence>
<dbReference type="InterPro" id="IPR036942">
    <property type="entry name" value="Beta-barrel_TonB_sf"/>
</dbReference>
<dbReference type="InterPro" id="IPR039426">
    <property type="entry name" value="TonB-dep_rcpt-like"/>
</dbReference>
<keyword evidence="7" id="KW-0408">Iron</keyword>
<evidence type="ECO:0000256" key="2">
    <source>
        <dbReference type="ARBA" id="ARBA00022448"/>
    </source>
</evidence>
<evidence type="ECO:0000256" key="14">
    <source>
        <dbReference type="RuleBase" id="RU003357"/>
    </source>
</evidence>
<accession>A0A2A2SE75</accession>
<dbReference type="RefSeq" id="WP_095997792.1">
    <property type="nucleotide sequence ID" value="NZ_NSLI01000003.1"/>
</dbReference>
<keyword evidence="6 16" id="KW-0732">Signal</keyword>
<sequence>MKARAYLQLGAAVAALLAAPAFAQSSGGTGAPGAQDVNPASESTQAQSDNNVATEEGAAGERNVADIVVTARRREESLLDVPIAVSAFTGAQLEAQGFLDITDIANVTPSVTLEVSRGTNNTLTAFIRGVGQQDPVAGFEGGVGIYLDDVYLNRPQAAVLDIYDVERIEVLRGPQGTLYGRNTIGGAVKYVTRRLGDEPTARVRASYGTYDQADLVVSASTPIGDGTVKVGVAGARLSRGGFGDNLTTGRENYNRDIWAARGTLQIEPSDEFFLRLSGDYTKDESEPRGGHRIIPDLAAPFQFPVLDDVFDSRGGLLDPRQEVEAYGGSLFAEMKPADWLIVRSITGYRKDDSATPIDFDALPAVDVDVPAFYNNEQFSQELQALVDFGGFNGLVGFYYLDARARTVFDVRLPNRLTALTSGNVKTDTYAVFGDFTYDLSPQFSVSVGGRYTWDTRTSQVVRNVYLGPSPAFGGTTAPIVRQTDFRGSADFSEFTPRASVNFKPTPDHNFYASYSQGFKGGGFDPRGVGTAAPDLNRNGRNGAQGDRADIFEFLSFDPERVDAYEVGYKASLLDRRVNLALAAFQSDYTNVQVPGSVGQTVNGVQTFVGITTNAGKARIRGFEAEVSATLFEDVAGAGDRVTFAGSFSYLDAEYRRFIDARGIDVANRRRIQNTPEFTFSETLGYSVPVGAGSVDASVTLSYRSFTQQFELRTPGLDQPAFGLLDANVVWNIDDRFSLGVHGRNLLDKEYIVSGYNFLAQNPDTGDFLRNAQGRLIPTLGAEGVLTAYYGNPRQVFATLTAKF</sequence>
<dbReference type="PROSITE" id="PS52016">
    <property type="entry name" value="TONB_DEPENDENT_REC_3"/>
    <property type="match status" value="1"/>
</dbReference>
<dbReference type="InterPro" id="IPR010917">
    <property type="entry name" value="TonB_rcpt_CS"/>
</dbReference>
<evidence type="ECO:0000256" key="3">
    <source>
        <dbReference type="ARBA" id="ARBA00022452"/>
    </source>
</evidence>
<dbReference type="Proteomes" id="UP000218151">
    <property type="component" value="Unassembled WGS sequence"/>
</dbReference>
<keyword evidence="11 12" id="KW-0998">Cell outer membrane</keyword>
<keyword evidence="20" id="KW-1185">Reference proteome</keyword>
<evidence type="ECO:0000256" key="4">
    <source>
        <dbReference type="ARBA" id="ARBA00022496"/>
    </source>
</evidence>
<dbReference type="PROSITE" id="PS01156">
    <property type="entry name" value="TONB_DEPENDENT_REC_2"/>
    <property type="match status" value="1"/>
</dbReference>
<keyword evidence="8" id="KW-0406">Ion transport</keyword>
<feature type="compositionally biased region" description="Polar residues" evidence="15">
    <location>
        <begin position="38"/>
        <end position="53"/>
    </location>
</feature>
<evidence type="ECO:0000313" key="20">
    <source>
        <dbReference type="Proteomes" id="UP000218151"/>
    </source>
</evidence>
<dbReference type="InterPro" id="IPR012910">
    <property type="entry name" value="Plug_dom"/>
</dbReference>
<name>A0A2A2SE75_9SPHN</name>
<feature type="signal peptide" evidence="16">
    <location>
        <begin position="1"/>
        <end position="23"/>
    </location>
</feature>
<dbReference type="Pfam" id="PF07715">
    <property type="entry name" value="Plug"/>
    <property type="match status" value="1"/>
</dbReference>
<dbReference type="GO" id="GO:0009279">
    <property type="term" value="C:cell outer membrane"/>
    <property type="evidence" value="ECO:0007669"/>
    <property type="project" value="UniProtKB-SubCell"/>
</dbReference>
<keyword evidence="19" id="KW-0675">Receptor</keyword>
<evidence type="ECO:0000256" key="10">
    <source>
        <dbReference type="ARBA" id="ARBA00023136"/>
    </source>
</evidence>
<dbReference type="AlphaFoldDB" id="A0A2A2SE75"/>
<evidence type="ECO:0000259" key="18">
    <source>
        <dbReference type="Pfam" id="PF07715"/>
    </source>
</evidence>
<keyword evidence="10 12" id="KW-0472">Membrane</keyword>